<sequence>MDLHDAQQAAEAGADGIAAPVLSRRQFGLLIGGGAVLLAAGGAFGIYARTRTGAAAAAATSFGSLQLLRAGRLARLGTDGRPAFASGESALALLTKGPAAGPAGGAGVREPSVHDHAGGVSGHSIPGTRWPPPENHTWGDVVIVELQVHNAGAGPMLFSPGQLRLRAGRAPATITPQDAGRSPGAIGPGETVLTWVSYLAPQEATEFELDFTDPFDDAAIALPLPAFAAIREHA</sequence>
<evidence type="ECO:0000256" key="1">
    <source>
        <dbReference type="SAM" id="MobiDB-lite"/>
    </source>
</evidence>
<keyword evidence="2" id="KW-0472">Membrane</keyword>
<evidence type="ECO:0000313" key="5">
    <source>
        <dbReference type="Proteomes" id="UP001165368"/>
    </source>
</evidence>
<dbReference type="InterPro" id="IPR029051">
    <property type="entry name" value="DUF4352"/>
</dbReference>
<dbReference type="Proteomes" id="UP001165368">
    <property type="component" value="Unassembled WGS sequence"/>
</dbReference>
<dbReference type="Pfam" id="PF11611">
    <property type="entry name" value="DUF4352"/>
    <property type="match status" value="1"/>
</dbReference>
<gene>
    <name evidence="4" type="ORF">LVY72_13450</name>
</gene>
<accession>A0ABS9L8U1</accession>
<dbReference type="EMBL" id="JAKLTQ010000009">
    <property type="protein sequence ID" value="MCG2622904.1"/>
    <property type="molecule type" value="Genomic_DNA"/>
</dbReference>
<evidence type="ECO:0000256" key="2">
    <source>
        <dbReference type="SAM" id="Phobius"/>
    </source>
</evidence>
<evidence type="ECO:0000313" key="4">
    <source>
        <dbReference type="EMBL" id="MCG2622904.1"/>
    </source>
</evidence>
<proteinExistence type="predicted"/>
<feature type="region of interest" description="Disordered" evidence="1">
    <location>
        <begin position="101"/>
        <end position="134"/>
    </location>
</feature>
<keyword evidence="5" id="KW-1185">Reference proteome</keyword>
<protein>
    <submittedName>
        <fullName evidence="4">DUF4352 domain-containing protein</fullName>
    </submittedName>
</protein>
<comment type="caution">
    <text evidence="4">The sequence shown here is derived from an EMBL/GenBank/DDBJ whole genome shotgun (WGS) entry which is preliminary data.</text>
</comment>
<keyword evidence="2" id="KW-1133">Transmembrane helix</keyword>
<dbReference type="RefSeq" id="WP_237821675.1">
    <property type="nucleotide sequence ID" value="NZ_JAKLTQ010000009.1"/>
</dbReference>
<name>A0ABS9L8U1_9MICC</name>
<feature type="transmembrane region" description="Helical" evidence="2">
    <location>
        <begin position="27"/>
        <end position="48"/>
    </location>
</feature>
<keyword evidence="2" id="KW-0812">Transmembrane</keyword>
<organism evidence="4 5">
    <name type="scientific">Arthrobacter hankyongi</name>
    <dbReference type="NCBI Taxonomy" id="2904801"/>
    <lineage>
        <taxon>Bacteria</taxon>
        <taxon>Bacillati</taxon>
        <taxon>Actinomycetota</taxon>
        <taxon>Actinomycetes</taxon>
        <taxon>Micrococcales</taxon>
        <taxon>Micrococcaceae</taxon>
        <taxon>Arthrobacter</taxon>
    </lineage>
</organism>
<feature type="domain" description="DUF4352" evidence="3">
    <location>
        <begin position="139"/>
        <end position="219"/>
    </location>
</feature>
<reference evidence="4" key="1">
    <citation type="submission" date="2022-01" db="EMBL/GenBank/DDBJ databases">
        <authorList>
            <person name="Jo J.-H."/>
            <person name="Im W.-T."/>
        </authorList>
    </citation>
    <scope>NUCLEOTIDE SEQUENCE</scope>
    <source>
        <strain evidence="4">I2-34</strain>
    </source>
</reference>
<evidence type="ECO:0000259" key="3">
    <source>
        <dbReference type="Pfam" id="PF11611"/>
    </source>
</evidence>